<evidence type="ECO:0000256" key="3">
    <source>
        <dbReference type="ARBA" id="ARBA00005290"/>
    </source>
</evidence>
<proteinExistence type="inferred from homology"/>
<evidence type="ECO:0000256" key="11">
    <source>
        <dbReference type="ARBA" id="ARBA00023134"/>
    </source>
</evidence>
<dbReference type="Proteomes" id="UP000050794">
    <property type="component" value="Unassembled WGS sequence"/>
</dbReference>
<keyword evidence="19" id="KW-1185">Reference proteome</keyword>
<dbReference type="PANTHER" id="PTHR21481">
    <property type="entry name" value="PROTEIN CLEC16A"/>
    <property type="match status" value="1"/>
</dbReference>
<dbReference type="AlphaFoldDB" id="A0A183UBY7"/>
<evidence type="ECO:0000313" key="20">
    <source>
        <dbReference type="WBParaSite" id="TCNE_0000600701-mRNA-1"/>
    </source>
</evidence>
<evidence type="ECO:0000259" key="16">
    <source>
        <dbReference type="Pfam" id="PF09758"/>
    </source>
</evidence>
<dbReference type="Pfam" id="PF03029">
    <property type="entry name" value="ATP_bind_1"/>
    <property type="match status" value="1"/>
</dbReference>
<comment type="similarity">
    <text evidence="3">Belongs to the GPN-loop GTPase family.</text>
</comment>
<evidence type="ECO:0000256" key="8">
    <source>
        <dbReference type="ARBA" id="ARBA00022801"/>
    </source>
</evidence>
<dbReference type="InterPro" id="IPR030230">
    <property type="entry name" value="Gpn1/Npa3/XAB1"/>
</dbReference>
<evidence type="ECO:0000256" key="13">
    <source>
        <dbReference type="ARBA" id="ARBA00055682"/>
    </source>
</evidence>
<name>A0A183UBY7_TOXCA</name>
<feature type="domain" description="FPL" evidence="16">
    <location>
        <begin position="49"/>
        <end position="196"/>
    </location>
</feature>
<dbReference type="WBParaSite" id="TCNE_0000600701-mRNA-1">
    <property type="protein sequence ID" value="TCNE_0000600701-mRNA-1"/>
    <property type="gene ID" value="TCNE_0000600701"/>
</dbReference>
<evidence type="ECO:0000259" key="17">
    <source>
        <dbReference type="Pfam" id="PF19439"/>
    </source>
</evidence>
<dbReference type="GO" id="GO:1901096">
    <property type="term" value="P:regulation of autophagosome maturation"/>
    <property type="evidence" value="ECO:0007669"/>
    <property type="project" value="TreeGrafter"/>
</dbReference>
<evidence type="ECO:0000256" key="9">
    <source>
        <dbReference type="ARBA" id="ARBA00023006"/>
    </source>
</evidence>
<reference evidence="20" key="1">
    <citation type="submission" date="2016-06" db="UniProtKB">
        <authorList>
            <consortium name="WormBaseParasite"/>
        </authorList>
    </citation>
    <scope>IDENTIFICATION</scope>
</reference>
<evidence type="ECO:0000256" key="15">
    <source>
        <dbReference type="SAM" id="MobiDB-lite"/>
    </source>
</evidence>
<dbReference type="GO" id="GO:0005525">
    <property type="term" value="F:GTP binding"/>
    <property type="evidence" value="ECO:0007669"/>
    <property type="project" value="UniProtKB-KW"/>
</dbReference>
<protein>
    <recommendedName>
        <fullName evidence="5">GPN-loop GTPase 1</fullName>
    </recommendedName>
    <alternativeName>
        <fullName evidence="14">XPA-binding protein 1 homolog</fullName>
    </alternativeName>
</protein>
<dbReference type="InterPro" id="IPR039272">
    <property type="entry name" value="CLEC16A/TT9"/>
</dbReference>
<feature type="domain" description="CLEC16A/TT9 C-terminal" evidence="17">
    <location>
        <begin position="365"/>
        <end position="721"/>
    </location>
</feature>
<keyword evidence="9" id="KW-0072">Autophagy</keyword>
<dbReference type="GO" id="GO:0005634">
    <property type="term" value="C:nucleus"/>
    <property type="evidence" value="ECO:0007669"/>
    <property type="project" value="UniProtKB-SubCell"/>
</dbReference>
<keyword evidence="11" id="KW-0342">GTP-binding</keyword>
<dbReference type="Pfam" id="PF19439">
    <property type="entry name" value="CLEC16A_C"/>
    <property type="match status" value="2"/>
</dbReference>
<comment type="subcellular location">
    <subcellularLocation>
        <location evidence="2">Cytoplasm</location>
    </subcellularLocation>
    <subcellularLocation>
        <location evidence="1">Nucleus</location>
    </subcellularLocation>
</comment>
<evidence type="ECO:0000256" key="14">
    <source>
        <dbReference type="ARBA" id="ARBA00083137"/>
    </source>
</evidence>
<keyword evidence="12" id="KW-0539">Nucleus</keyword>
<sequence length="1128" mass="126898">MFKRFGGSSTGIWKPKNPHSLEYLKYLHGILMKNERVTEHNRTLLVEALRAIAEILIWGDQNDSSVFDFFLEKQMLSYFLSIMTQKCGSYVCVQLLQTLNILFENIRHETSLYFLLSNNHVNSIITHKFDFKNEEIMAYYISFLKTLSFKLNVYTVHFFFNEPAQEFPLYTEVIKFYNHSEGMVRIAVRTTTLNIFKVEDEAMRAFVRSCSRDYLCAVVDLTALHSIDIDQFARSAENEASNRDRLTDLVGEHLDHIHYLNDIFLINDEHLSAMLFEIVFRRLLAPLYLCSLASLRMCPSAVVLTPVSSLFFLSHFLLVVTDSQAVQTLLSSFFFGDGSDVRQQWSRGQDASLVLVSLPPVEATSNRLFFNSYLRSLNCERNDHAAFFGLLFLYAVCQNKGVMAEILKAAQITASVDCEMPAREGSLLEVLLSIVSSSTKSDRTVRVVTVELCCVVLRQLLLAVDVHATPHARCQQIAEEARNDAVASLSAVVYTEELFLEMFEDEYYQFERDAFRVSSMSVDPSLLLPPSNTPLSGVALNKRLPSGSEERIRRSIQLYFHLRKFVLDLRDETETQLPLSTKGGAIVEVNDCINLDNSDLLSCTVVLTKGERYQRFLVADQLQLILVEPDTKRLGWAIVRFVGLLQDTQLTGDPGESRALHVVVNDVRTRSHLKNEPLLSAKLLFDDHIRCMAAKQRLTKGRQMARHLKLNLICDLLGVPKRSLTPGTSRNPFRIVKGCAPGSVRKQQLTSSPGSSKSSTNSLNAVPDDPKPAASSLGARNTNGIQDFFTLKLQSIVMAEASSSKAVPTESIPCIIVLGMAGSGKSSFVQRLTARLHEKKLVPYVINLDPAVSTVPYPANIDIRDTVKYKEVMREYGLGPNGAIMTCLNLMCTRFDQMLALLSKRAGLCSHCLIDTPGQIEAFTWSASGSIITDALASAHPTMIAYVMDSVRATNPITFMSNMLYACSIFYRTKLPFVIVLNKADIVRPTFATKWMKDFESFQEALDENCSSYMNDLTRSLSLVLDQFYESFSAVPVSSLTGEGIDEFLEQVQKCVKEYFEVYRPMYDQLARDKAKQEADRSAEKLEKLSIQEKELLNIGLKEPGNVFEKIHLGGVDEENAEDSSIPH</sequence>
<dbReference type="SUPFAM" id="SSF52540">
    <property type="entry name" value="P-loop containing nucleoside triphosphate hydrolases"/>
    <property type="match status" value="1"/>
</dbReference>
<dbReference type="Gene3D" id="3.40.50.300">
    <property type="entry name" value="P-loop containing nucleotide triphosphate hydrolases"/>
    <property type="match status" value="1"/>
</dbReference>
<evidence type="ECO:0000256" key="4">
    <source>
        <dbReference type="ARBA" id="ARBA00006441"/>
    </source>
</evidence>
<keyword evidence="7" id="KW-0547">Nucleotide-binding</keyword>
<dbReference type="GO" id="GO:0003924">
    <property type="term" value="F:GTPase activity"/>
    <property type="evidence" value="ECO:0007669"/>
    <property type="project" value="InterPro"/>
</dbReference>
<dbReference type="GO" id="GO:0005794">
    <property type="term" value="C:Golgi apparatus"/>
    <property type="evidence" value="ECO:0007669"/>
    <property type="project" value="TreeGrafter"/>
</dbReference>
<dbReference type="CDD" id="cd17870">
    <property type="entry name" value="GPN1"/>
    <property type="match status" value="1"/>
</dbReference>
<dbReference type="GO" id="GO:0006914">
    <property type="term" value="P:autophagy"/>
    <property type="evidence" value="ECO:0007669"/>
    <property type="project" value="UniProtKB-KW"/>
</dbReference>
<dbReference type="InterPro" id="IPR027417">
    <property type="entry name" value="P-loop_NTPase"/>
</dbReference>
<evidence type="ECO:0000256" key="1">
    <source>
        <dbReference type="ARBA" id="ARBA00004123"/>
    </source>
</evidence>
<keyword evidence="8" id="KW-0378">Hydrolase</keyword>
<feature type="compositionally biased region" description="Low complexity" evidence="15">
    <location>
        <begin position="751"/>
        <end position="762"/>
    </location>
</feature>
<evidence type="ECO:0000256" key="7">
    <source>
        <dbReference type="ARBA" id="ARBA00022741"/>
    </source>
</evidence>
<keyword evidence="10" id="KW-0175">Coiled coil</keyword>
<dbReference type="InterPro" id="IPR004130">
    <property type="entry name" value="Gpn"/>
</dbReference>
<evidence type="ECO:0000256" key="2">
    <source>
        <dbReference type="ARBA" id="ARBA00004496"/>
    </source>
</evidence>
<evidence type="ECO:0000313" key="18">
    <source>
        <dbReference type="EMBL" id="VDM37281.1"/>
    </source>
</evidence>
<evidence type="ECO:0000256" key="6">
    <source>
        <dbReference type="ARBA" id="ARBA00022490"/>
    </source>
</evidence>
<reference evidence="18 19" key="2">
    <citation type="submission" date="2018-11" db="EMBL/GenBank/DDBJ databases">
        <authorList>
            <consortium name="Pathogen Informatics"/>
        </authorList>
    </citation>
    <scope>NUCLEOTIDE SEQUENCE [LARGE SCALE GENOMIC DNA]</scope>
</reference>
<organism evidence="19 20">
    <name type="scientific">Toxocara canis</name>
    <name type="common">Canine roundworm</name>
    <dbReference type="NCBI Taxonomy" id="6265"/>
    <lineage>
        <taxon>Eukaryota</taxon>
        <taxon>Metazoa</taxon>
        <taxon>Ecdysozoa</taxon>
        <taxon>Nematoda</taxon>
        <taxon>Chromadorea</taxon>
        <taxon>Rhabditida</taxon>
        <taxon>Spirurina</taxon>
        <taxon>Ascaridomorpha</taxon>
        <taxon>Ascaridoidea</taxon>
        <taxon>Toxocaridae</taxon>
        <taxon>Toxocara</taxon>
    </lineage>
</organism>
<feature type="region of interest" description="Disordered" evidence="15">
    <location>
        <begin position="744"/>
        <end position="779"/>
    </location>
</feature>
<keyword evidence="6" id="KW-0963">Cytoplasm</keyword>
<evidence type="ECO:0000313" key="19">
    <source>
        <dbReference type="Proteomes" id="UP000050794"/>
    </source>
</evidence>
<evidence type="ECO:0000256" key="12">
    <source>
        <dbReference type="ARBA" id="ARBA00023242"/>
    </source>
</evidence>
<gene>
    <name evidence="18" type="ORF">TCNE_LOCUS6007</name>
</gene>
<comment type="function">
    <text evidence="13">Small GTPase required for proper nuclear import of RNA polymerase II (RNAPII). May act at an RNAP assembly step prior to nuclear import.</text>
</comment>
<dbReference type="PANTHER" id="PTHR21481:SF0">
    <property type="entry name" value="PROTEIN CLEC16A"/>
    <property type="match status" value="1"/>
</dbReference>
<evidence type="ECO:0000256" key="5">
    <source>
        <dbReference type="ARBA" id="ARBA00014579"/>
    </source>
</evidence>
<comment type="similarity">
    <text evidence="4">Belongs to the CLEC16A/gop-1 family.</text>
</comment>
<dbReference type="FunFam" id="3.40.50.300:FF:000888">
    <property type="entry name" value="GPN-loop GTPase 1"/>
    <property type="match status" value="1"/>
</dbReference>
<dbReference type="InterPro" id="IPR019155">
    <property type="entry name" value="CLEC16A/TT9_N"/>
</dbReference>
<accession>A0A183UBY7</accession>
<dbReference type="Pfam" id="PF09758">
    <property type="entry name" value="FPL"/>
    <property type="match status" value="1"/>
</dbReference>
<dbReference type="GO" id="GO:0005770">
    <property type="term" value="C:late endosome"/>
    <property type="evidence" value="ECO:0007669"/>
    <property type="project" value="TreeGrafter"/>
</dbReference>
<dbReference type="InterPro" id="IPR045820">
    <property type="entry name" value="CLEC16A/TT9_C"/>
</dbReference>
<dbReference type="GO" id="GO:0007034">
    <property type="term" value="P:vacuolar transport"/>
    <property type="evidence" value="ECO:0007669"/>
    <property type="project" value="TreeGrafter"/>
</dbReference>
<dbReference type="EMBL" id="UYWY01019423">
    <property type="protein sequence ID" value="VDM37281.1"/>
    <property type="molecule type" value="Genomic_DNA"/>
</dbReference>
<feature type="domain" description="CLEC16A/TT9 C-terminal" evidence="17">
    <location>
        <begin position="242"/>
        <end position="344"/>
    </location>
</feature>
<dbReference type="GO" id="GO:0016197">
    <property type="term" value="P:endosomal transport"/>
    <property type="evidence" value="ECO:0007669"/>
    <property type="project" value="TreeGrafter"/>
</dbReference>
<evidence type="ECO:0000256" key="10">
    <source>
        <dbReference type="ARBA" id="ARBA00023054"/>
    </source>
</evidence>